<reference evidence="3" key="1">
    <citation type="submission" date="2018-12" db="EMBL/GenBank/DDBJ databases">
        <title>Tengunoibacter tsumagoiensis gen. nov., sp. nov., Dictyobacter kobayashii sp. nov., D. alpinus sp. nov., and D. joshuensis sp. nov. and description of Dictyobacteraceae fam. nov. within the order Ktedonobacterales isolated from Tengu-no-mugimeshi.</title>
        <authorList>
            <person name="Wang C.M."/>
            <person name="Zheng Y."/>
            <person name="Sakai Y."/>
            <person name="Toyoda A."/>
            <person name="Minakuchi Y."/>
            <person name="Abe K."/>
            <person name="Yokota A."/>
            <person name="Yabe S."/>
        </authorList>
    </citation>
    <scope>NUCLEOTIDE SEQUENCE [LARGE SCALE GENOMIC DNA]</scope>
    <source>
        <strain evidence="3">Uno3</strain>
    </source>
</reference>
<feature type="domain" description="HD" evidence="1">
    <location>
        <begin position="28"/>
        <end position="124"/>
    </location>
</feature>
<keyword evidence="3" id="KW-1185">Reference proteome</keyword>
<comment type="caution">
    <text evidence="2">The sequence shown here is derived from an EMBL/GenBank/DDBJ whole genome shotgun (WGS) entry which is preliminary data.</text>
</comment>
<organism evidence="2 3">
    <name type="scientific">Tengunoibacter tsumagoiensis</name>
    <dbReference type="NCBI Taxonomy" id="2014871"/>
    <lineage>
        <taxon>Bacteria</taxon>
        <taxon>Bacillati</taxon>
        <taxon>Chloroflexota</taxon>
        <taxon>Ktedonobacteria</taxon>
        <taxon>Ktedonobacterales</taxon>
        <taxon>Dictyobacteraceae</taxon>
        <taxon>Tengunoibacter</taxon>
    </lineage>
</organism>
<dbReference type="RefSeq" id="WP_161975419.1">
    <property type="nucleotide sequence ID" value="NZ_BIFR01000001.1"/>
</dbReference>
<sequence length="185" mass="21131">MRHAHLAEVVEKACQAKSNIFGYGIWTHHILWVVEYGKQLAEILDADADVVEIAALLHDYASIKDYKMYEDHHLHGPREAEAILQEYSYPYAMIQAVKECIATHRASIQAEQMTKESICLASADGMAHIAQVPSLLYLAYVQHQMTIDEGSKWVLEKLQRSWNKLCPEAQKLIQKDYQSALNILH</sequence>
<dbReference type="EMBL" id="BIFR01000001">
    <property type="protein sequence ID" value="GCE12389.1"/>
    <property type="molecule type" value="Genomic_DNA"/>
</dbReference>
<dbReference type="SUPFAM" id="SSF109604">
    <property type="entry name" value="HD-domain/PDEase-like"/>
    <property type="match status" value="1"/>
</dbReference>
<name>A0A401ZZZ2_9CHLR</name>
<dbReference type="InterPro" id="IPR006674">
    <property type="entry name" value="HD_domain"/>
</dbReference>
<accession>A0A401ZZZ2</accession>
<evidence type="ECO:0000259" key="1">
    <source>
        <dbReference type="Pfam" id="PF01966"/>
    </source>
</evidence>
<dbReference type="Gene3D" id="1.10.3210.10">
    <property type="entry name" value="Hypothetical protein af1432"/>
    <property type="match status" value="1"/>
</dbReference>
<protein>
    <recommendedName>
        <fullName evidence="1">HD domain-containing protein</fullName>
    </recommendedName>
</protein>
<dbReference type="AlphaFoldDB" id="A0A401ZZZ2"/>
<dbReference type="Proteomes" id="UP000287352">
    <property type="component" value="Unassembled WGS sequence"/>
</dbReference>
<gene>
    <name evidence="2" type="ORF">KTT_22480</name>
</gene>
<proteinExistence type="predicted"/>
<dbReference type="Pfam" id="PF01966">
    <property type="entry name" value="HD"/>
    <property type="match status" value="1"/>
</dbReference>
<dbReference type="CDD" id="cd00077">
    <property type="entry name" value="HDc"/>
    <property type="match status" value="1"/>
</dbReference>
<dbReference type="InterPro" id="IPR003607">
    <property type="entry name" value="HD/PDEase_dom"/>
</dbReference>
<evidence type="ECO:0000313" key="2">
    <source>
        <dbReference type="EMBL" id="GCE12389.1"/>
    </source>
</evidence>
<evidence type="ECO:0000313" key="3">
    <source>
        <dbReference type="Proteomes" id="UP000287352"/>
    </source>
</evidence>